<name>A0ABY2WI27_9FLAO</name>
<evidence type="ECO:0000256" key="1">
    <source>
        <dbReference type="SAM" id="Phobius"/>
    </source>
</evidence>
<dbReference type="PANTHER" id="PTHR14969">
    <property type="entry name" value="SPHINGOSINE-1-PHOSPHATE PHOSPHOHYDROLASE"/>
    <property type="match status" value="1"/>
</dbReference>
<keyword evidence="1" id="KW-0812">Transmembrane</keyword>
<dbReference type="EMBL" id="VCNI01000003">
    <property type="protein sequence ID" value="TMU50829.1"/>
    <property type="molecule type" value="Genomic_DNA"/>
</dbReference>
<gene>
    <name evidence="3" type="ORF">FGG15_16505</name>
</gene>
<reference evidence="3 4" key="1">
    <citation type="submission" date="2019-05" db="EMBL/GenBank/DDBJ databases">
        <title>Flagellimonas sp. AsT0115, sp. nov., isolated from a marine red algae, Asparagopsis taxiformis.</title>
        <authorList>
            <person name="Kim J."/>
            <person name="Jeong S.E."/>
            <person name="Jeon C.O."/>
        </authorList>
    </citation>
    <scope>NUCLEOTIDE SEQUENCE [LARGE SCALE GENOMIC DNA]</scope>
    <source>
        <strain evidence="3 4">AsT0115</strain>
    </source>
</reference>
<protein>
    <submittedName>
        <fullName evidence="3">Phosphatase PAP2 family protein</fullName>
    </submittedName>
</protein>
<dbReference type="InterPro" id="IPR000326">
    <property type="entry name" value="PAP2/HPO"/>
</dbReference>
<evidence type="ECO:0000313" key="4">
    <source>
        <dbReference type="Proteomes" id="UP000751614"/>
    </source>
</evidence>
<feature type="transmembrane region" description="Helical" evidence="1">
    <location>
        <begin position="159"/>
        <end position="176"/>
    </location>
</feature>
<dbReference type="SUPFAM" id="SSF48317">
    <property type="entry name" value="Acid phosphatase/Vanadium-dependent haloperoxidase"/>
    <property type="match status" value="1"/>
</dbReference>
<dbReference type="Pfam" id="PF01569">
    <property type="entry name" value="PAP2"/>
    <property type="match status" value="1"/>
</dbReference>
<dbReference type="InterPro" id="IPR036938">
    <property type="entry name" value="PAP2/HPO_sf"/>
</dbReference>
<feature type="transmembrane region" description="Helical" evidence="1">
    <location>
        <begin position="34"/>
        <end position="50"/>
    </location>
</feature>
<dbReference type="RefSeq" id="WP_138838377.1">
    <property type="nucleotide sequence ID" value="NZ_VCNI01000003.1"/>
</dbReference>
<sequence length="185" mass="21063">MLDQLLQWDQDVFIYLNGLGVEFWDPFWSTVTKISVWTPLFLLFLALFLLKFPKRQAFSRITAVVALAFFITLITHWTKIGFKRLRPCDDAAINSFIRILDTPSGYSFFSGHASSSFAIALLAYLLLRSKIKWAGLFFVWPLLFTTSRIYVGVHYPLDVLVGAVVGVLSGLLFYRFHRAIAPGTS</sequence>
<dbReference type="SMART" id="SM00014">
    <property type="entry name" value="acidPPc"/>
    <property type="match status" value="1"/>
</dbReference>
<dbReference type="Proteomes" id="UP000751614">
    <property type="component" value="Unassembled WGS sequence"/>
</dbReference>
<feature type="transmembrane region" description="Helical" evidence="1">
    <location>
        <begin position="106"/>
        <end position="127"/>
    </location>
</feature>
<organism evidence="3 4">
    <name type="scientific">Flagellimonas algicola</name>
    <dbReference type="NCBI Taxonomy" id="2583815"/>
    <lineage>
        <taxon>Bacteria</taxon>
        <taxon>Pseudomonadati</taxon>
        <taxon>Bacteroidota</taxon>
        <taxon>Flavobacteriia</taxon>
        <taxon>Flavobacteriales</taxon>
        <taxon>Flavobacteriaceae</taxon>
        <taxon>Flagellimonas</taxon>
    </lineage>
</organism>
<feature type="domain" description="Phosphatidic acid phosphatase type 2/haloperoxidase" evidence="2">
    <location>
        <begin position="59"/>
        <end position="174"/>
    </location>
</feature>
<keyword evidence="1" id="KW-1133">Transmembrane helix</keyword>
<proteinExistence type="predicted"/>
<comment type="caution">
    <text evidence="3">The sequence shown here is derived from an EMBL/GenBank/DDBJ whole genome shotgun (WGS) entry which is preliminary data.</text>
</comment>
<feature type="transmembrane region" description="Helical" evidence="1">
    <location>
        <begin position="134"/>
        <end position="153"/>
    </location>
</feature>
<evidence type="ECO:0000259" key="2">
    <source>
        <dbReference type="SMART" id="SM00014"/>
    </source>
</evidence>
<keyword evidence="1" id="KW-0472">Membrane</keyword>
<dbReference type="PANTHER" id="PTHR14969:SF13">
    <property type="entry name" value="AT30094P"/>
    <property type="match status" value="1"/>
</dbReference>
<evidence type="ECO:0000313" key="3">
    <source>
        <dbReference type="EMBL" id="TMU50829.1"/>
    </source>
</evidence>
<keyword evidence="4" id="KW-1185">Reference proteome</keyword>
<dbReference type="Gene3D" id="1.20.144.10">
    <property type="entry name" value="Phosphatidic acid phosphatase type 2/haloperoxidase"/>
    <property type="match status" value="1"/>
</dbReference>
<accession>A0ABY2WI27</accession>
<feature type="transmembrane region" description="Helical" evidence="1">
    <location>
        <begin position="57"/>
        <end position="77"/>
    </location>
</feature>